<dbReference type="PANTHER" id="PTHR24421">
    <property type="entry name" value="NITRATE/NITRITE SENSOR PROTEIN NARX-RELATED"/>
    <property type="match status" value="1"/>
</dbReference>
<dbReference type="Gene3D" id="3.30.450.20">
    <property type="entry name" value="PAS domain"/>
    <property type="match status" value="3"/>
</dbReference>
<dbReference type="GO" id="GO:0016020">
    <property type="term" value="C:membrane"/>
    <property type="evidence" value="ECO:0007669"/>
    <property type="project" value="InterPro"/>
</dbReference>
<dbReference type="CDD" id="cd16917">
    <property type="entry name" value="HATPase_UhpB-NarQ-NarX-like"/>
    <property type="match status" value="1"/>
</dbReference>
<evidence type="ECO:0000256" key="2">
    <source>
        <dbReference type="ARBA" id="ARBA00022777"/>
    </source>
</evidence>
<dbReference type="CDD" id="cd12914">
    <property type="entry name" value="PDC1_DGC_like"/>
    <property type="match status" value="1"/>
</dbReference>
<feature type="transmembrane region" description="Helical" evidence="5">
    <location>
        <begin position="28"/>
        <end position="46"/>
    </location>
</feature>
<dbReference type="InterPro" id="IPR000700">
    <property type="entry name" value="PAS-assoc_C"/>
</dbReference>
<dbReference type="InterPro" id="IPR000014">
    <property type="entry name" value="PAS"/>
</dbReference>
<dbReference type="InterPro" id="IPR011712">
    <property type="entry name" value="Sig_transdc_His_kin_sub3_dim/P"/>
</dbReference>
<evidence type="ECO:0000256" key="5">
    <source>
        <dbReference type="SAM" id="Phobius"/>
    </source>
</evidence>
<keyword evidence="9" id="KW-1185">Reference proteome</keyword>
<dbReference type="InterPro" id="IPR036890">
    <property type="entry name" value="HATPase_C_sf"/>
</dbReference>
<evidence type="ECO:0000259" key="7">
    <source>
        <dbReference type="PROSITE" id="PS50113"/>
    </source>
</evidence>
<dbReference type="Pfam" id="PF00989">
    <property type="entry name" value="PAS"/>
    <property type="match status" value="1"/>
</dbReference>
<evidence type="ECO:0000256" key="3">
    <source>
        <dbReference type="ARBA" id="ARBA00023012"/>
    </source>
</evidence>
<reference evidence="9" key="1">
    <citation type="submission" date="2018-09" db="EMBL/GenBank/DDBJ databases">
        <authorList>
            <person name="Zhu H."/>
        </authorList>
    </citation>
    <scope>NUCLEOTIDE SEQUENCE [LARGE SCALE GENOMIC DNA]</scope>
    <source>
        <strain evidence="9">K1S02-23</strain>
    </source>
</reference>
<dbReference type="PANTHER" id="PTHR24421:SF59">
    <property type="entry name" value="OXYGEN SENSOR HISTIDINE KINASE NREB"/>
    <property type="match status" value="1"/>
</dbReference>
<dbReference type="AlphaFoldDB" id="A0A3A3FWS9"/>
<keyword evidence="5" id="KW-0812">Transmembrane</keyword>
<keyword evidence="5" id="KW-0472">Membrane</keyword>
<dbReference type="InterPro" id="IPR001610">
    <property type="entry name" value="PAC"/>
</dbReference>
<dbReference type="Gene3D" id="1.20.5.1930">
    <property type="match status" value="1"/>
</dbReference>
<dbReference type="Pfam" id="PF02518">
    <property type="entry name" value="HATPase_c"/>
    <property type="match status" value="1"/>
</dbReference>
<keyword evidence="3" id="KW-0902">Two-component regulatory system</keyword>
<dbReference type="PROSITE" id="PS50109">
    <property type="entry name" value="HIS_KIN"/>
    <property type="match status" value="1"/>
</dbReference>
<dbReference type="InterPro" id="IPR035965">
    <property type="entry name" value="PAS-like_dom_sf"/>
</dbReference>
<dbReference type="CDD" id="cd00130">
    <property type="entry name" value="PAS"/>
    <property type="match status" value="1"/>
</dbReference>
<feature type="transmembrane region" description="Helical" evidence="5">
    <location>
        <begin position="302"/>
        <end position="322"/>
    </location>
</feature>
<dbReference type="Proteomes" id="UP000266327">
    <property type="component" value="Unassembled WGS sequence"/>
</dbReference>
<dbReference type="OrthoDB" id="8752517at2"/>
<dbReference type="InterPro" id="IPR005467">
    <property type="entry name" value="His_kinase_dom"/>
</dbReference>
<dbReference type="InterPro" id="IPR003594">
    <property type="entry name" value="HATPase_dom"/>
</dbReference>
<organism evidence="8 9">
    <name type="scientific">Noviherbaspirillum sedimenti</name>
    <dbReference type="NCBI Taxonomy" id="2320865"/>
    <lineage>
        <taxon>Bacteria</taxon>
        <taxon>Pseudomonadati</taxon>
        <taxon>Pseudomonadota</taxon>
        <taxon>Betaproteobacteria</taxon>
        <taxon>Burkholderiales</taxon>
        <taxon>Oxalobacteraceae</taxon>
        <taxon>Noviherbaspirillum</taxon>
    </lineage>
</organism>
<dbReference type="SMART" id="SM00091">
    <property type="entry name" value="PAS"/>
    <property type="match status" value="1"/>
</dbReference>
<dbReference type="InterPro" id="IPR013767">
    <property type="entry name" value="PAS_fold"/>
</dbReference>
<keyword evidence="1" id="KW-0808">Transferase</keyword>
<feature type="domain" description="PAC" evidence="7">
    <location>
        <begin position="456"/>
        <end position="506"/>
    </location>
</feature>
<dbReference type="InterPro" id="IPR050482">
    <property type="entry name" value="Sensor_HK_TwoCompSys"/>
</dbReference>
<evidence type="ECO:0000256" key="1">
    <source>
        <dbReference type="ARBA" id="ARBA00022679"/>
    </source>
</evidence>
<evidence type="ECO:0000313" key="8">
    <source>
        <dbReference type="EMBL" id="RJG00683.1"/>
    </source>
</evidence>
<feature type="coiled-coil region" evidence="4">
    <location>
        <begin position="624"/>
        <end position="651"/>
    </location>
</feature>
<dbReference type="GO" id="GO:0006355">
    <property type="term" value="P:regulation of DNA-templated transcription"/>
    <property type="evidence" value="ECO:0007669"/>
    <property type="project" value="InterPro"/>
</dbReference>
<gene>
    <name evidence="8" type="ORF">D3878_03035</name>
</gene>
<accession>A0A3A3FWS9</accession>
<dbReference type="SMART" id="SM00387">
    <property type="entry name" value="HATPase_c"/>
    <property type="match status" value="1"/>
</dbReference>
<protein>
    <submittedName>
        <fullName evidence="8">PAS domain S-box protein</fullName>
    </submittedName>
</protein>
<keyword evidence="2" id="KW-0418">Kinase</keyword>
<dbReference type="RefSeq" id="WP_119784138.1">
    <property type="nucleotide sequence ID" value="NZ_QYUQ01000002.1"/>
</dbReference>
<dbReference type="SUPFAM" id="SSF55874">
    <property type="entry name" value="ATPase domain of HSP90 chaperone/DNA topoisomerase II/histidine kinase"/>
    <property type="match status" value="1"/>
</dbReference>
<evidence type="ECO:0000259" key="6">
    <source>
        <dbReference type="PROSITE" id="PS50109"/>
    </source>
</evidence>
<dbReference type="GO" id="GO:0046983">
    <property type="term" value="F:protein dimerization activity"/>
    <property type="evidence" value="ECO:0007669"/>
    <property type="project" value="InterPro"/>
</dbReference>
<dbReference type="NCBIfam" id="TIGR00229">
    <property type="entry name" value="sensory_box"/>
    <property type="match status" value="2"/>
</dbReference>
<proteinExistence type="predicted"/>
<keyword evidence="4" id="KW-0175">Coiled coil</keyword>
<evidence type="ECO:0000313" key="9">
    <source>
        <dbReference type="Proteomes" id="UP000266327"/>
    </source>
</evidence>
<comment type="caution">
    <text evidence="8">The sequence shown here is derived from an EMBL/GenBank/DDBJ whole genome shotgun (WGS) entry which is preliminary data.</text>
</comment>
<dbReference type="SMART" id="SM00086">
    <property type="entry name" value="PAC"/>
    <property type="match status" value="2"/>
</dbReference>
<evidence type="ECO:0000256" key="4">
    <source>
        <dbReference type="SAM" id="Coils"/>
    </source>
</evidence>
<dbReference type="Gene3D" id="6.10.340.10">
    <property type="match status" value="1"/>
</dbReference>
<dbReference type="Pfam" id="PF07730">
    <property type="entry name" value="HisKA_3"/>
    <property type="match status" value="1"/>
</dbReference>
<dbReference type="Gene3D" id="3.30.565.10">
    <property type="entry name" value="Histidine kinase-like ATPase, C-terminal domain"/>
    <property type="match status" value="1"/>
</dbReference>
<dbReference type="GO" id="GO:0000155">
    <property type="term" value="F:phosphorelay sensor kinase activity"/>
    <property type="evidence" value="ECO:0007669"/>
    <property type="project" value="InterPro"/>
</dbReference>
<dbReference type="PROSITE" id="PS50113">
    <property type="entry name" value="PAC"/>
    <property type="match status" value="2"/>
</dbReference>
<dbReference type="Pfam" id="PF13426">
    <property type="entry name" value="PAS_9"/>
    <property type="match status" value="1"/>
</dbReference>
<dbReference type="EMBL" id="QYUQ01000002">
    <property type="protein sequence ID" value="RJG00683.1"/>
    <property type="molecule type" value="Genomic_DNA"/>
</dbReference>
<name>A0A3A3FWS9_9BURK</name>
<feature type="domain" description="Histidine kinase" evidence="6">
    <location>
        <begin position="659"/>
        <end position="852"/>
    </location>
</feature>
<dbReference type="SUPFAM" id="SSF55785">
    <property type="entry name" value="PYP-like sensor domain (PAS domain)"/>
    <property type="match status" value="2"/>
</dbReference>
<feature type="domain" description="PAC" evidence="7">
    <location>
        <begin position="581"/>
        <end position="633"/>
    </location>
</feature>
<sequence length="858" mass="96385">MLSKSLKYSQDFLARLKWYYLDSLKGRLIVLSLGLSLTLLWTLVFFSTAVQQQKFSEVLFDQQLATARRLAADMDYKLQVRINVLTVAAKSLPDTLTSSIFEAHMAQETSLHRTFPEAIGLIGLDGRVIANYPAAPGRHGTYAGDHDFFKAVVETRQPYIGKPFMARTLEFPVLVIAVPVFDRAGKVRAVMTGVTNLISPSFLGAFFDKSIVDKQQFLVVSPRDNLILASTDPARVMTAPPSRGVDHLYDRLVSGVKRVGIDTHSNGTKMLASASYVHTTGWLAIAFMPADVAFRSVTIMRYYLIGMAAIMTLAAVFLVHWITLHMLVPFDEARQAIQRMTQGEIPLAPLTVKAKDEVGGIIDNFNVLVEDRRRGEVELRRSEQRLLALLEHAPDAMFVHTWDCFAYVNNATLHLFGAESPGQLLGQSILKRIQTSLHAVVKQRIRSVSEAKENFLPMELKLLRMDGSVVYARVSAMPFNYHGHDGLLVFARDITKRKRAEKALRASEERFRRLVALSSEWYWEHNENFVVTTVAGWREIKGGMIPEYSIGENPWKMGGIGSDEASWKAHRATVEARLPFTDFEYARQQYDGNVVWYSTSGEPMFDEHGDYKGYRGTGKDITERKLAEEALRQSQLRIRELAEHQEAIKEKERKRIARDLHDELGQTLLAIRLDATTLAEKTIESRPDHHKAARLILNHIDTAMTSVKTIINDLRPFVLDLGLLAAMEWQVHEFESMSGIPCDLEVDDEDCYLHLDASHSTALFRILQESLTNITRHAKARQVSIAIRTQDGQLVMTIADDGIGIGPDHRDKKSTFGLIGIEERINALGGKFSVSSNHGKGTTLRIAMPVSVQIDARC</sequence>
<keyword evidence="5" id="KW-1133">Transmembrane helix</keyword>